<dbReference type="PROSITE" id="PS00061">
    <property type="entry name" value="ADH_SHORT"/>
    <property type="match status" value="1"/>
</dbReference>
<evidence type="ECO:0000313" key="6">
    <source>
        <dbReference type="Proteomes" id="UP001064971"/>
    </source>
</evidence>
<dbReference type="Pfam" id="PF00106">
    <property type="entry name" value="adh_short"/>
    <property type="match status" value="1"/>
</dbReference>
<evidence type="ECO:0000256" key="2">
    <source>
        <dbReference type="ARBA" id="ARBA00023002"/>
    </source>
</evidence>
<geneLocation type="plasmid" evidence="5 6">
    <name>pDAETH-1</name>
</geneLocation>
<evidence type="ECO:0000256" key="1">
    <source>
        <dbReference type="ARBA" id="ARBA00006484"/>
    </source>
</evidence>
<dbReference type="Gene3D" id="3.40.50.720">
    <property type="entry name" value="NAD(P)-binding Rossmann-like Domain"/>
    <property type="match status" value="1"/>
</dbReference>
<dbReference type="InterPro" id="IPR057326">
    <property type="entry name" value="KR_dom"/>
</dbReference>
<comment type="similarity">
    <text evidence="1 3">Belongs to the short-chain dehydrogenases/reductases (SDR) family.</text>
</comment>
<dbReference type="PRINTS" id="PR00080">
    <property type="entry name" value="SDRFAMILY"/>
</dbReference>
<dbReference type="PRINTS" id="PR00081">
    <property type="entry name" value="GDHRDH"/>
</dbReference>
<keyword evidence="6" id="KW-1185">Reference proteome</keyword>
<proteinExistence type="inferred from homology"/>
<protein>
    <submittedName>
        <fullName evidence="5">Acetoin dehydrogenase</fullName>
    </submittedName>
</protein>
<dbReference type="RefSeq" id="WP_264777700.1">
    <property type="nucleotide sequence ID" value="NZ_AP026561.1"/>
</dbReference>
<sequence>MRLSGETVAVVTGAGSGIGRSLALDLASRGASLALADVNAPALETTRDLARGAGQVTLHRVDVSSEDAVSTLAREVESAHGRVTLLVNNAGVALGGTFDEVSLEDLRWIVGVNFWGTVYGCEFFLPLLRREGAAHIVNVSSVFGLMAPPGQTGYAASKFAVRGFSEALRHELAGSNVGVSVVHPGGVRTGIARSARAGSRSGRDPARIAREVADFERTFVTSPGDAAARILRGVERGEPRILIGRDAQVIDLAVRLWPTRYLRVLERLT</sequence>
<gene>
    <name evidence="5" type="ORF">DAETH_38280</name>
</gene>
<dbReference type="EMBL" id="AP026561">
    <property type="protein sequence ID" value="BDP43859.1"/>
    <property type="molecule type" value="Genomic_DNA"/>
</dbReference>
<dbReference type="SUPFAM" id="SSF51735">
    <property type="entry name" value="NAD(P)-binding Rossmann-fold domains"/>
    <property type="match status" value="1"/>
</dbReference>
<dbReference type="SMART" id="SM00822">
    <property type="entry name" value="PKS_KR"/>
    <property type="match status" value="1"/>
</dbReference>
<dbReference type="CDD" id="cd05233">
    <property type="entry name" value="SDR_c"/>
    <property type="match status" value="1"/>
</dbReference>
<evidence type="ECO:0000259" key="4">
    <source>
        <dbReference type="SMART" id="SM00822"/>
    </source>
</evidence>
<dbReference type="PANTHER" id="PTHR43391:SF82">
    <property type="entry name" value="OXIDOREDUCTASE SADH-RELATED"/>
    <property type="match status" value="1"/>
</dbReference>
<feature type="domain" description="Ketoreductase" evidence="4">
    <location>
        <begin position="7"/>
        <end position="190"/>
    </location>
</feature>
<name>A0ABN6RPR6_9DEIO</name>
<accession>A0ABN6RPR6</accession>
<dbReference type="InterPro" id="IPR002347">
    <property type="entry name" value="SDR_fam"/>
</dbReference>
<dbReference type="InterPro" id="IPR036291">
    <property type="entry name" value="NAD(P)-bd_dom_sf"/>
</dbReference>
<dbReference type="PANTHER" id="PTHR43391">
    <property type="entry name" value="RETINOL DEHYDROGENASE-RELATED"/>
    <property type="match status" value="1"/>
</dbReference>
<keyword evidence="2" id="KW-0560">Oxidoreductase</keyword>
<keyword evidence="5" id="KW-0614">Plasmid</keyword>
<evidence type="ECO:0000256" key="3">
    <source>
        <dbReference type="RuleBase" id="RU000363"/>
    </source>
</evidence>
<organism evidence="5 6">
    <name type="scientific">Deinococcus aetherius</name>
    <dbReference type="NCBI Taxonomy" id="200252"/>
    <lineage>
        <taxon>Bacteria</taxon>
        <taxon>Thermotogati</taxon>
        <taxon>Deinococcota</taxon>
        <taxon>Deinococci</taxon>
        <taxon>Deinococcales</taxon>
        <taxon>Deinococcaceae</taxon>
        <taxon>Deinococcus</taxon>
    </lineage>
</organism>
<dbReference type="Proteomes" id="UP001064971">
    <property type="component" value="Plasmid pDAETH-1"/>
</dbReference>
<evidence type="ECO:0000313" key="5">
    <source>
        <dbReference type="EMBL" id="BDP43859.1"/>
    </source>
</evidence>
<reference evidence="5" key="1">
    <citation type="submission" date="2022-07" db="EMBL/GenBank/DDBJ databases">
        <title>Complete Genome Sequence of the Radioresistant Bacterium Deinococcus aetherius ST0316, Isolated from the Air Dust collected in Lower Stratosphere above Japan.</title>
        <authorList>
            <person name="Satoh K."/>
            <person name="Hagiwara K."/>
            <person name="Katsumata K."/>
            <person name="Kubo A."/>
            <person name="Yokobori S."/>
            <person name="Yamagishi A."/>
            <person name="Oono Y."/>
            <person name="Narumi I."/>
        </authorList>
    </citation>
    <scope>NUCLEOTIDE SEQUENCE</scope>
    <source>
        <strain evidence="5">ST0316</strain>
        <plasmid evidence="5">pDAETH-1</plasmid>
    </source>
</reference>
<dbReference type="InterPro" id="IPR020904">
    <property type="entry name" value="Sc_DH/Rdtase_CS"/>
</dbReference>